<name>A0A8H8R0B8_9HELO</name>
<dbReference type="GeneID" id="41985888"/>
<evidence type="ECO:0000256" key="6">
    <source>
        <dbReference type="ARBA" id="ARBA00023136"/>
    </source>
</evidence>
<gene>
    <name evidence="9" type="primary">ataH</name>
    <name evidence="9" type="ORF">LHYA1_G005690</name>
</gene>
<dbReference type="PANTHER" id="PTHR31595:SF27">
    <property type="entry name" value="WAX SYNTHASE DOMAIN-CONTAINING PROTEIN-RELATED"/>
    <property type="match status" value="1"/>
</dbReference>
<evidence type="ECO:0000256" key="3">
    <source>
        <dbReference type="ARBA" id="ARBA00022679"/>
    </source>
</evidence>
<evidence type="ECO:0000313" key="9">
    <source>
        <dbReference type="EMBL" id="TVY25430.1"/>
    </source>
</evidence>
<keyword evidence="3 9" id="KW-0808">Transferase</keyword>
<feature type="non-terminal residue" evidence="9">
    <location>
        <position position="1"/>
    </location>
</feature>
<dbReference type="GO" id="GO:0006629">
    <property type="term" value="P:lipid metabolic process"/>
    <property type="evidence" value="ECO:0007669"/>
    <property type="project" value="InterPro"/>
</dbReference>
<dbReference type="GO" id="GO:0008374">
    <property type="term" value="F:O-acyltransferase activity"/>
    <property type="evidence" value="ECO:0007669"/>
    <property type="project" value="InterPro"/>
</dbReference>
<evidence type="ECO:0000256" key="5">
    <source>
        <dbReference type="ARBA" id="ARBA00022989"/>
    </source>
</evidence>
<feature type="transmembrane region" description="Helical" evidence="7">
    <location>
        <begin position="37"/>
        <end position="57"/>
    </location>
</feature>
<feature type="transmembrane region" description="Helical" evidence="7">
    <location>
        <begin position="215"/>
        <end position="241"/>
    </location>
</feature>
<feature type="transmembrane region" description="Helical" evidence="7">
    <location>
        <begin position="366"/>
        <end position="389"/>
    </location>
</feature>
<sequence length="399" mass="45088">MAVDYLDLFNTTNPFVAFILEMVAVILILGFVKPSSIIRLAVLPFIVGCAYSILTNAKNYMRIPWAAILSAQGMSLMLNYIEIGLLSQWNFKARGPNSLLEKRMTNGVGKEGTTWERLCFGFNSTISNRDLNKPFEVKNCPYFSENDHDYVPSRAKFLVWTVLRFAACYLVLDLIESQPASPNADEVFALRSIPVFRRLGEISIEEVFIRTIVSFVFWVMVYAILGCLYSSVAIIAVGSGLSEVAEWRPVMGSLSEAYTIRGFWGKFWHQLTRKMNTGPANYIADDFLNLPKGSLISRYSKIFLVFFISGAMHSIYELGGPVSVHPYGPWIFFCTQVIGILLEDGVQAMYRSLTGKVRSDRLPPLWIRIVGYFWVVAFLLFWSTPVWAFPAALFPKPEG</sequence>
<dbReference type="EMBL" id="QGMH01000095">
    <property type="protein sequence ID" value="TVY25430.1"/>
    <property type="molecule type" value="Genomic_DNA"/>
</dbReference>
<accession>A0A8H8R0B8</accession>
<dbReference type="PANTHER" id="PTHR31595">
    <property type="entry name" value="LONG-CHAIN-ALCOHOL O-FATTY-ACYLTRANSFERASE 3-RELATED"/>
    <property type="match status" value="1"/>
</dbReference>
<dbReference type="GO" id="GO:0016020">
    <property type="term" value="C:membrane"/>
    <property type="evidence" value="ECO:0007669"/>
    <property type="project" value="UniProtKB-SubCell"/>
</dbReference>
<comment type="similarity">
    <text evidence="2">Belongs to the wax synthase family.</text>
</comment>
<dbReference type="InterPro" id="IPR044851">
    <property type="entry name" value="Wax_synthase"/>
</dbReference>
<dbReference type="InterPro" id="IPR032805">
    <property type="entry name" value="Wax_synthase_dom"/>
</dbReference>
<evidence type="ECO:0000256" key="2">
    <source>
        <dbReference type="ARBA" id="ARBA00007282"/>
    </source>
</evidence>
<organism evidence="9 10">
    <name type="scientific">Lachnellula hyalina</name>
    <dbReference type="NCBI Taxonomy" id="1316788"/>
    <lineage>
        <taxon>Eukaryota</taxon>
        <taxon>Fungi</taxon>
        <taxon>Dikarya</taxon>
        <taxon>Ascomycota</taxon>
        <taxon>Pezizomycotina</taxon>
        <taxon>Leotiomycetes</taxon>
        <taxon>Helotiales</taxon>
        <taxon>Lachnaceae</taxon>
        <taxon>Lachnellula</taxon>
    </lineage>
</organism>
<protein>
    <submittedName>
        <fullName evidence="9">Acetyltransferase</fullName>
    </submittedName>
</protein>
<dbReference type="OrthoDB" id="1077582at2759"/>
<feature type="domain" description="Wax synthase" evidence="8">
    <location>
        <begin position="247"/>
        <end position="334"/>
    </location>
</feature>
<keyword evidence="10" id="KW-1185">Reference proteome</keyword>
<evidence type="ECO:0000256" key="4">
    <source>
        <dbReference type="ARBA" id="ARBA00022692"/>
    </source>
</evidence>
<keyword evidence="5 7" id="KW-1133">Transmembrane helix</keyword>
<feature type="transmembrane region" description="Helical" evidence="7">
    <location>
        <begin position="63"/>
        <end position="81"/>
    </location>
</feature>
<feature type="transmembrane region" description="Helical" evidence="7">
    <location>
        <begin position="328"/>
        <end position="346"/>
    </location>
</feature>
<dbReference type="Proteomes" id="UP000431533">
    <property type="component" value="Unassembled WGS sequence"/>
</dbReference>
<evidence type="ECO:0000256" key="1">
    <source>
        <dbReference type="ARBA" id="ARBA00004141"/>
    </source>
</evidence>
<evidence type="ECO:0000313" key="10">
    <source>
        <dbReference type="Proteomes" id="UP000431533"/>
    </source>
</evidence>
<dbReference type="RefSeq" id="XP_031004218.1">
    <property type="nucleotide sequence ID" value="XM_031150634.1"/>
</dbReference>
<evidence type="ECO:0000259" key="8">
    <source>
        <dbReference type="Pfam" id="PF13813"/>
    </source>
</evidence>
<dbReference type="Pfam" id="PF13813">
    <property type="entry name" value="MBOAT_2"/>
    <property type="match status" value="1"/>
</dbReference>
<dbReference type="AlphaFoldDB" id="A0A8H8R0B8"/>
<proteinExistence type="inferred from homology"/>
<feature type="transmembrane region" description="Helical" evidence="7">
    <location>
        <begin position="15"/>
        <end position="32"/>
    </location>
</feature>
<keyword evidence="6 7" id="KW-0472">Membrane</keyword>
<keyword evidence="4 7" id="KW-0812">Transmembrane</keyword>
<comment type="subcellular location">
    <subcellularLocation>
        <location evidence="1">Membrane</location>
        <topology evidence="1">Multi-pass membrane protein</topology>
    </subcellularLocation>
</comment>
<comment type="caution">
    <text evidence="9">The sequence shown here is derived from an EMBL/GenBank/DDBJ whole genome shotgun (WGS) entry which is preliminary data.</text>
</comment>
<reference evidence="9 10" key="1">
    <citation type="submission" date="2018-05" db="EMBL/GenBank/DDBJ databases">
        <title>Genome sequencing and assembly of the regulated plant pathogen Lachnellula willkommii and related sister species for the development of diagnostic species identification markers.</title>
        <authorList>
            <person name="Giroux E."/>
            <person name="Bilodeau G."/>
        </authorList>
    </citation>
    <scope>NUCLEOTIDE SEQUENCE [LARGE SCALE GENOMIC DNA]</scope>
    <source>
        <strain evidence="9 10">CBS 185.66</strain>
    </source>
</reference>
<evidence type="ECO:0000256" key="7">
    <source>
        <dbReference type="SAM" id="Phobius"/>
    </source>
</evidence>